<dbReference type="InterPro" id="IPR042222">
    <property type="entry name" value="Dynein_2_N"/>
</dbReference>
<protein>
    <recommendedName>
        <fullName evidence="5">Dynein heavy chain linker domain-containing protein</fullName>
    </recommendedName>
</protein>
<reference evidence="3" key="1">
    <citation type="submission" date="2013-10" db="EMBL/GenBank/DDBJ databases">
        <title>Genomic analysis of the causative agents of coccidiosis in chickens.</title>
        <authorList>
            <person name="Reid A.J."/>
            <person name="Blake D."/>
            <person name="Billington K."/>
            <person name="Browne H."/>
            <person name="Dunn M."/>
            <person name="Hung S."/>
            <person name="Kawahara F."/>
            <person name="Miranda-Saavedra D."/>
            <person name="Mourier T."/>
            <person name="Nagra H."/>
            <person name="Otto T.D."/>
            <person name="Rawlings N."/>
            <person name="Sanchez A."/>
            <person name="Sanders M."/>
            <person name="Subramaniam C."/>
            <person name="Tay Y."/>
            <person name="Dear P."/>
            <person name="Doerig C."/>
            <person name="Gruber A."/>
            <person name="Parkinson J."/>
            <person name="Shirley M."/>
            <person name="Wan K.L."/>
            <person name="Berriman M."/>
            <person name="Tomley F."/>
            <person name="Pain A."/>
        </authorList>
    </citation>
    <scope>NUCLEOTIDE SEQUENCE [LARGE SCALE GENOMIC DNA]</scope>
    <source>
        <strain evidence="3">Houghton</strain>
    </source>
</reference>
<proteinExistence type="predicted"/>
<dbReference type="Gene3D" id="1.20.140.100">
    <property type="entry name" value="Dynein heavy chain, N-terminal domain 2"/>
    <property type="match status" value="1"/>
</dbReference>
<keyword evidence="4" id="KW-1185">Reference proteome</keyword>
<dbReference type="EMBL" id="HG675627">
    <property type="protein sequence ID" value="CDJ41468.1"/>
    <property type="molecule type" value="Genomic_DNA"/>
</dbReference>
<dbReference type="VEuPathDB" id="ToxoDB:ETH_00034660"/>
<evidence type="ECO:0008006" key="5">
    <source>
        <dbReference type="Google" id="ProtNLM"/>
    </source>
</evidence>
<dbReference type="AlphaFoldDB" id="U6KX24"/>
<dbReference type="PANTHER" id="PTHR45703">
    <property type="entry name" value="DYNEIN HEAVY CHAIN"/>
    <property type="match status" value="1"/>
</dbReference>
<dbReference type="Gene3D" id="3.40.50.300">
    <property type="entry name" value="P-loop containing nucleotide triphosphate hydrolases"/>
    <property type="match status" value="1"/>
</dbReference>
<gene>
    <name evidence="3" type="ORF">ETH_00034660</name>
</gene>
<dbReference type="PANTHER" id="PTHR45703:SF36">
    <property type="entry name" value="DYNEIN HEAVY CHAIN, CYTOPLASMIC"/>
    <property type="match status" value="1"/>
</dbReference>
<dbReference type="Pfam" id="PF08393">
    <property type="entry name" value="DHC_N2"/>
    <property type="match status" value="1"/>
</dbReference>
<dbReference type="InterPro" id="IPR026983">
    <property type="entry name" value="DHC"/>
</dbReference>
<evidence type="ECO:0000259" key="2">
    <source>
        <dbReference type="Pfam" id="PF12774"/>
    </source>
</evidence>
<evidence type="ECO:0000313" key="4">
    <source>
        <dbReference type="Proteomes" id="UP000030747"/>
    </source>
</evidence>
<dbReference type="GO" id="GO:0007018">
    <property type="term" value="P:microtubule-based movement"/>
    <property type="evidence" value="ECO:0007669"/>
    <property type="project" value="InterPro"/>
</dbReference>
<dbReference type="Proteomes" id="UP000030747">
    <property type="component" value="Unassembled WGS sequence"/>
</dbReference>
<dbReference type="GO" id="GO:0051959">
    <property type="term" value="F:dynein light intermediate chain binding"/>
    <property type="evidence" value="ECO:0007669"/>
    <property type="project" value="InterPro"/>
</dbReference>
<accession>U6KX24</accession>
<evidence type="ECO:0000259" key="1">
    <source>
        <dbReference type="Pfam" id="PF08393"/>
    </source>
</evidence>
<dbReference type="OrthoDB" id="537704at2759"/>
<reference evidence="3" key="2">
    <citation type="submission" date="2013-10" db="EMBL/GenBank/DDBJ databases">
        <authorList>
            <person name="Aslett M."/>
        </authorList>
    </citation>
    <scope>NUCLEOTIDE SEQUENCE [LARGE SCALE GENOMIC DNA]</scope>
    <source>
        <strain evidence="3">Houghton</strain>
    </source>
</reference>
<organism evidence="3 4">
    <name type="scientific">Eimeria tenella</name>
    <name type="common">Coccidian parasite</name>
    <dbReference type="NCBI Taxonomy" id="5802"/>
    <lineage>
        <taxon>Eukaryota</taxon>
        <taxon>Sar</taxon>
        <taxon>Alveolata</taxon>
        <taxon>Apicomplexa</taxon>
        <taxon>Conoidasida</taxon>
        <taxon>Coccidia</taxon>
        <taxon>Eucoccidiorida</taxon>
        <taxon>Eimeriorina</taxon>
        <taxon>Eimeriidae</taxon>
        <taxon>Eimeria</taxon>
    </lineage>
</organism>
<feature type="domain" description="Dynein heavy chain linker" evidence="1">
    <location>
        <begin position="13"/>
        <end position="253"/>
    </location>
</feature>
<dbReference type="InterPro" id="IPR042228">
    <property type="entry name" value="Dynein_linker_3"/>
</dbReference>
<dbReference type="Pfam" id="PF12774">
    <property type="entry name" value="AAA_6"/>
    <property type="match status" value="1"/>
</dbReference>
<feature type="domain" description="Dynein heavy chain hydrolytic ATP-binding dynein motor region" evidence="2">
    <location>
        <begin position="391"/>
        <end position="435"/>
    </location>
</feature>
<dbReference type="InterPro" id="IPR035699">
    <property type="entry name" value="AAA_6"/>
</dbReference>
<name>U6KX24_EIMTE</name>
<dbReference type="InterPro" id="IPR027417">
    <property type="entry name" value="P-loop_NTPase"/>
</dbReference>
<dbReference type="GO" id="GO:0045505">
    <property type="term" value="F:dynein intermediate chain binding"/>
    <property type="evidence" value="ECO:0007669"/>
    <property type="project" value="InterPro"/>
</dbReference>
<dbReference type="RefSeq" id="XP_013232218.1">
    <property type="nucleotide sequence ID" value="XM_013376764.1"/>
</dbReference>
<dbReference type="VEuPathDB" id="ToxoDB:ETH2_1535100"/>
<dbReference type="Gene3D" id="3.20.180.20">
    <property type="entry name" value="Dynein heavy chain, N-terminal domain 2"/>
    <property type="match status" value="1"/>
</dbReference>
<dbReference type="Gene3D" id="1.20.58.1120">
    <property type="match status" value="1"/>
</dbReference>
<dbReference type="GeneID" id="25255990"/>
<dbReference type="GO" id="GO:0030286">
    <property type="term" value="C:dynein complex"/>
    <property type="evidence" value="ECO:0007669"/>
    <property type="project" value="InterPro"/>
</dbReference>
<dbReference type="InterPro" id="IPR013602">
    <property type="entry name" value="Dynein_heavy_linker"/>
</dbReference>
<dbReference type="GO" id="GO:0005524">
    <property type="term" value="F:ATP binding"/>
    <property type="evidence" value="ECO:0007669"/>
    <property type="project" value="InterPro"/>
</dbReference>
<evidence type="ECO:0000313" key="3">
    <source>
        <dbReference type="EMBL" id="CDJ41468.1"/>
    </source>
</evidence>
<sequence>MPVFFSCSGEADLSEVLSTIEEHQISMQRMLHNSYVGILKDKVEFWAGKLDLAQQVLGIRKEPTVDQLRIKELAQLQRQWIGLQSIFGSPEALQQLPDETEAFERVDGFWRAYLRKIRNEQSNVITVVEEEGLFEIVEEKNKTLAAVQRKLEDYLDLKRVAFPRFYFLSREELVKIISKAKQPNALQQCFQKCFDGVHAVAVAPNGTSIEALYSEDAYKLDLLQPVNALAPVEQWFASLEEAMIDSLKINLKAAIQTKVDPGVDLEQWLNEYPPQCILTAAMIHWFSQTEDALHIAQSEGEFCAFQERLEDTNNEIQQLALLNSKTNVPSIQKLAQSSLVLMVHARDILSALGRAKNISPSCFEWNRQLRYYWQTDDEHCNIEQLQAKFQYRHEFLGSSSRLVITPLTDKCFVTLTSALQLGYGGAPAGPAGTGTAYGRSFLYTRADTRQTTNEIAWDLRRYQRRALNACYAMQERLKQ</sequence>